<keyword evidence="11" id="KW-0472">Membrane</keyword>
<evidence type="ECO:0000256" key="10">
    <source>
        <dbReference type="ARBA" id="ARBA00023055"/>
    </source>
</evidence>
<dbReference type="KEGG" id="dpa:109540171"/>
<proteinExistence type="inferred from homology"/>
<evidence type="ECO:0000313" key="23">
    <source>
        <dbReference type="Proteomes" id="UP000019118"/>
    </source>
</evidence>
<keyword evidence="6" id="KW-0812">Transmembrane</keyword>
<dbReference type="InterPro" id="IPR025110">
    <property type="entry name" value="AMP-bd_C"/>
</dbReference>
<evidence type="ECO:0000256" key="6">
    <source>
        <dbReference type="ARBA" id="ARBA00022692"/>
    </source>
</evidence>
<evidence type="ECO:0000256" key="19">
    <source>
        <dbReference type="ARBA" id="ARBA00078285"/>
    </source>
</evidence>
<keyword evidence="23" id="KW-1185">Reference proteome</keyword>
<dbReference type="EnsemblMetazoa" id="XM_019908404.1">
    <property type="protein sequence ID" value="XP_019763963.1"/>
    <property type="gene ID" value="LOC109540171"/>
</dbReference>
<organism evidence="22 23">
    <name type="scientific">Dendroctonus ponderosae</name>
    <name type="common">Mountain pine beetle</name>
    <dbReference type="NCBI Taxonomy" id="77166"/>
    <lineage>
        <taxon>Eukaryota</taxon>
        <taxon>Metazoa</taxon>
        <taxon>Ecdysozoa</taxon>
        <taxon>Arthropoda</taxon>
        <taxon>Hexapoda</taxon>
        <taxon>Insecta</taxon>
        <taxon>Pterygota</taxon>
        <taxon>Neoptera</taxon>
        <taxon>Endopterygota</taxon>
        <taxon>Coleoptera</taxon>
        <taxon>Polyphaga</taxon>
        <taxon>Cucujiformia</taxon>
        <taxon>Curculionidae</taxon>
        <taxon>Scolytinae</taxon>
        <taxon>Dendroctonus</taxon>
    </lineage>
</organism>
<dbReference type="FunFam" id="3.30.300.30:FF:000020">
    <property type="entry name" value="Long-chain fatty acid transporter"/>
    <property type="match status" value="1"/>
</dbReference>
<evidence type="ECO:0000256" key="18">
    <source>
        <dbReference type="ARBA" id="ARBA00068795"/>
    </source>
</evidence>
<protein>
    <recommendedName>
        <fullName evidence="18">Very long-chain fatty acid transport protein</fullName>
    </recommendedName>
    <alternativeName>
        <fullName evidence="14">Long-chain-fatty-acid--CoA ligase</fullName>
    </alternativeName>
    <alternativeName>
        <fullName evidence="19">Very-long-chain acyl-CoA synthetase</fullName>
    </alternativeName>
</protein>
<comment type="catalytic activity">
    <reaction evidence="16">
        <text>tetracosanoate + ATP + CoA = tetracosanoyl-CoA + AMP + diphosphate</text>
        <dbReference type="Rhea" id="RHEA:33639"/>
        <dbReference type="ChEBI" id="CHEBI:30616"/>
        <dbReference type="ChEBI" id="CHEBI:31014"/>
        <dbReference type="ChEBI" id="CHEBI:33019"/>
        <dbReference type="ChEBI" id="CHEBI:57287"/>
        <dbReference type="ChEBI" id="CHEBI:65052"/>
        <dbReference type="ChEBI" id="CHEBI:456215"/>
    </reaction>
    <physiologicalReaction direction="left-to-right" evidence="16">
        <dbReference type="Rhea" id="RHEA:33640"/>
    </physiologicalReaction>
</comment>
<dbReference type="GO" id="GO:0004467">
    <property type="term" value="F:long-chain fatty acid-CoA ligase activity"/>
    <property type="evidence" value="ECO:0007669"/>
    <property type="project" value="TreeGrafter"/>
</dbReference>
<dbReference type="NCBIfam" id="NF006134">
    <property type="entry name" value="PRK08279.1"/>
    <property type="match status" value="1"/>
</dbReference>
<comment type="catalytic activity">
    <reaction evidence="13">
        <text>a very long-chain fatty acid + ATP + CoA = a very long-chain fatty acyl-CoA + AMP + diphosphate</text>
        <dbReference type="Rhea" id="RHEA:54536"/>
        <dbReference type="ChEBI" id="CHEBI:30616"/>
        <dbReference type="ChEBI" id="CHEBI:33019"/>
        <dbReference type="ChEBI" id="CHEBI:57287"/>
        <dbReference type="ChEBI" id="CHEBI:58950"/>
        <dbReference type="ChEBI" id="CHEBI:138261"/>
        <dbReference type="ChEBI" id="CHEBI:456215"/>
    </reaction>
    <physiologicalReaction direction="left-to-right" evidence="13">
        <dbReference type="Rhea" id="RHEA:54537"/>
    </physiologicalReaction>
</comment>
<keyword evidence="9" id="KW-1133">Transmembrane helix</keyword>
<evidence type="ECO:0000256" key="2">
    <source>
        <dbReference type="ARBA" id="ARBA00006432"/>
    </source>
</evidence>
<evidence type="ECO:0000259" key="21">
    <source>
        <dbReference type="Pfam" id="PF13193"/>
    </source>
</evidence>
<keyword evidence="10" id="KW-0445">Lipid transport</keyword>
<evidence type="ECO:0000256" key="9">
    <source>
        <dbReference type="ARBA" id="ARBA00022989"/>
    </source>
</evidence>
<dbReference type="GeneID" id="109540171"/>
<reference evidence="23" key="1">
    <citation type="journal article" date="2013" name="Genome Biol.">
        <title>Draft genome of the mountain pine beetle, Dendroctonus ponderosae Hopkins, a major forest pest.</title>
        <authorList>
            <person name="Keeling C.I."/>
            <person name="Yuen M.M."/>
            <person name="Liao N.Y."/>
            <person name="Docking T.R."/>
            <person name="Chan S.K."/>
            <person name="Taylor G.A."/>
            <person name="Palmquist D.L."/>
            <person name="Jackman S.D."/>
            <person name="Nguyen A."/>
            <person name="Li M."/>
            <person name="Henderson H."/>
            <person name="Janes J.K."/>
            <person name="Zhao Y."/>
            <person name="Pandoh P."/>
            <person name="Moore R."/>
            <person name="Sperling F.A."/>
            <person name="Huber D.P."/>
            <person name="Birol I."/>
            <person name="Jones S.J."/>
            <person name="Bohlmann J."/>
        </authorList>
    </citation>
    <scope>NUCLEOTIDE SEQUENCE</scope>
</reference>
<accession>A0AAR5PSH6</accession>
<reference evidence="22" key="2">
    <citation type="submission" date="2024-08" db="UniProtKB">
        <authorList>
            <consortium name="EnsemblMetazoa"/>
        </authorList>
    </citation>
    <scope>IDENTIFICATION</scope>
</reference>
<keyword evidence="5" id="KW-0436">Ligase</keyword>
<evidence type="ECO:0000256" key="13">
    <source>
        <dbReference type="ARBA" id="ARBA00036527"/>
    </source>
</evidence>
<feature type="domain" description="AMP-binding enzyme C-terminal" evidence="21">
    <location>
        <begin position="494"/>
        <end position="569"/>
    </location>
</feature>
<evidence type="ECO:0000256" key="16">
    <source>
        <dbReference type="ARBA" id="ARBA00048666"/>
    </source>
</evidence>
<dbReference type="InterPro" id="IPR045851">
    <property type="entry name" value="AMP-bd_C_sf"/>
</dbReference>
<dbReference type="Gene3D" id="3.40.50.12780">
    <property type="entry name" value="N-terminal domain of ligase-like"/>
    <property type="match status" value="1"/>
</dbReference>
<keyword evidence="3" id="KW-0813">Transport</keyword>
<evidence type="ECO:0000256" key="12">
    <source>
        <dbReference type="ARBA" id="ARBA00023140"/>
    </source>
</evidence>
<comment type="subcellular location">
    <subcellularLocation>
        <location evidence="1">Cell membrane</location>
        <topology evidence="1">Multi-pass membrane protein</topology>
    </subcellularLocation>
    <subcellularLocation>
        <location evidence="15">Peroxisome membrane</location>
    </subcellularLocation>
</comment>
<evidence type="ECO:0000256" key="15">
    <source>
        <dbReference type="ARBA" id="ARBA00046271"/>
    </source>
</evidence>
<evidence type="ECO:0000256" key="5">
    <source>
        <dbReference type="ARBA" id="ARBA00022598"/>
    </source>
</evidence>
<dbReference type="PANTHER" id="PTHR43107">
    <property type="entry name" value="LONG-CHAIN FATTY ACID TRANSPORT PROTEIN"/>
    <property type="match status" value="1"/>
</dbReference>
<dbReference type="PROSITE" id="PS00455">
    <property type="entry name" value="AMP_BINDING"/>
    <property type="match status" value="1"/>
</dbReference>
<dbReference type="GO" id="GO:0005524">
    <property type="term" value="F:ATP binding"/>
    <property type="evidence" value="ECO:0007669"/>
    <property type="project" value="UniProtKB-KW"/>
</dbReference>
<keyword evidence="7" id="KW-0547">Nucleotide-binding</keyword>
<evidence type="ECO:0000256" key="8">
    <source>
        <dbReference type="ARBA" id="ARBA00022840"/>
    </source>
</evidence>
<dbReference type="GO" id="GO:0005778">
    <property type="term" value="C:peroxisomal membrane"/>
    <property type="evidence" value="ECO:0007669"/>
    <property type="project" value="UniProtKB-SubCell"/>
</dbReference>
<dbReference type="Proteomes" id="UP000019118">
    <property type="component" value="Unassembled WGS sequence"/>
</dbReference>
<dbReference type="InterPro" id="IPR000873">
    <property type="entry name" value="AMP-dep_synth/lig_dom"/>
</dbReference>
<sequence length="618" mass="69483">MLVYVIVSLILVAASLLVRCHRKWLYRVIKTLPRDAKNLHVIFKLSSKLKHWSKQEDTVPTIFTKLAKEHPDKTALIIDGRRWSYQELETFSNRVANFFKSQGYKKGDVVALLMENRPEYLGLWLGLAKIGVITSLINSHLLSTPLTHSILASHNKGLIYGSDFRQVVEDIKEQIQQVVLYEFGGDGDATDLKKQLETSPSSLPEEVFGLRQQDLLFYMYTSGTTGLPKPAKIPHTRFILIATTMNFALDLSPNDVLYSPLPLYHASAGVFSAGQALLFGITFVGRKKFSVSNFWPDCQQYKCTVANYIGEVCRYLLAAHKPGTTVQHNVMKMCGNGLRPQIWQQFKDTFSIGQIYEFYGSTEGNAFLISMDGKLGAVGSVPLWGNWLVSTVLIQCNESTGEPIRNRQGLYSRCKRGEPGLLVGRIVQQGYKSFQGYLDSSATEQKVLRDVLVKGDAYFNTGDILVEDEYGYLYFKDRTGDTFRWKGENVATNEVEAIVSEAIGLKDCMVIGVQVPNTEGRAGMAIIESSEDTIEVQSLAKVLKTKLPSYAIPLFLRTVPTLPKTATQKYKKLEFEKQGFNVTKIPDTSVFVLDLKSLDYVPLTRDMYDDIMLGRIRL</sequence>
<dbReference type="GO" id="GO:0005324">
    <property type="term" value="F:long-chain fatty acid transmembrane transporter activity"/>
    <property type="evidence" value="ECO:0007669"/>
    <property type="project" value="TreeGrafter"/>
</dbReference>
<keyword evidence="4" id="KW-1003">Cell membrane</keyword>
<evidence type="ECO:0000256" key="11">
    <source>
        <dbReference type="ARBA" id="ARBA00023136"/>
    </source>
</evidence>
<evidence type="ECO:0000256" key="7">
    <source>
        <dbReference type="ARBA" id="ARBA00022741"/>
    </source>
</evidence>
<evidence type="ECO:0000256" key="3">
    <source>
        <dbReference type="ARBA" id="ARBA00022448"/>
    </source>
</evidence>
<dbReference type="GO" id="GO:0005886">
    <property type="term" value="C:plasma membrane"/>
    <property type="evidence" value="ECO:0007669"/>
    <property type="project" value="UniProtKB-SubCell"/>
</dbReference>
<feature type="domain" description="AMP-dependent synthetase/ligase" evidence="20">
    <location>
        <begin position="65"/>
        <end position="437"/>
    </location>
</feature>
<dbReference type="FunFam" id="3.40.50.12780:FF:000019">
    <property type="entry name" value="Long-chain fatty acid transporter"/>
    <property type="match status" value="1"/>
</dbReference>
<comment type="function">
    <text evidence="17">Acyl-CoA synthetase required for both the import of long chain fatty acids (LCFAs) (C14-C18) and the activation very long chain fatty acids (VLCFAs) (C20-C26) by esterification of the fatty acids into metabolically active CoA-thioesters for subsequent degradation or incorporation into phospholipids. The transport and fatty acyl-CoA synthetase activities are genetically separable and are thus independent activities. Esterifies VLCFAs in the peroxisome matrix. The VLCFAs are actively transported into peroxisomes by a PXA1-PXA2 heterodimeric transporter in the peroxisomal membrane.</text>
</comment>
<evidence type="ECO:0000259" key="20">
    <source>
        <dbReference type="Pfam" id="PF00501"/>
    </source>
</evidence>
<dbReference type="GO" id="GO:0044539">
    <property type="term" value="P:long-chain fatty acid import into cell"/>
    <property type="evidence" value="ECO:0007669"/>
    <property type="project" value="TreeGrafter"/>
</dbReference>
<keyword evidence="12" id="KW-0576">Peroxisome</keyword>
<name>A0AAR5PSH6_DENPD</name>
<keyword evidence="8" id="KW-0067">ATP-binding</keyword>
<comment type="similarity">
    <text evidence="2">Belongs to the ATP-dependent AMP-binding enzyme family.</text>
</comment>
<dbReference type="AlphaFoldDB" id="A0AAR5PSH6"/>
<evidence type="ECO:0000256" key="17">
    <source>
        <dbReference type="ARBA" id="ARBA00060276"/>
    </source>
</evidence>
<dbReference type="InterPro" id="IPR020845">
    <property type="entry name" value="AMP-binding_CS"/>
</dbReference>
<evidence type="ECO:0000256" key="4">
    <source>
        <dbReference type="ARBA" id="ARBA00022475"/>
    </source>
</evidence>
<evidence type="ECO:0000256" key="14">
    <source>
        <dbReference type="ARBA" id="ARBA00041297"/>
    </source>
</evidence>
<dbReference type="Gene3D" id="3.30.300.30">
    <property type="match status" value="1"/>
</dbReference>
<dbReference type="InterPro" id="IPR042099">
    <property type="entry name" value="ANL_N_sf"/>
</dbReference>
<dbReference type="SUPFAM" id="SSF56801">
    <property type="entry name" value="Acetyl-CoA synthetase-like"/>
    <property type="match status" value="1"/>
</dbReference>
<evidence type="ECO:0000256" key="1">
    <source>
        <dbReference type="ARBA" id="ARBA00004651"/>
    </source>
</evidence>
<dbReference type="Pfam" id="PF13193">
    <property type="entry name" value="AMP-binding_C"/>
    <property type="match status" value="1"/>
</dbReference>
<dbReference type="Pfam" id="PF00501">
    <property type="entry name" value="AMP-binding"/>
    <property type="match status" value="1"/>
</dbReference>
<evidence type="ECO:0000313" key="22">
    <source>
        <dbReference type="EnsemblMetazoa" id="XP_019763963.1"/>
    </source>
</evidence>
<dbReference type="PANTHER" id="PTHR43107:SF15">
    <property type="entry name" value="FATTY ACID TRANSPORT PROTEIN 3, ISOFORM A"/>
    <property type="match status" value="1"/>
</dbReference>
<dbReference type="GO" id="GO:0005789">
    <property type="term" value="C:endoplasmic reticulum membrane"/>
    <property type="evidence" value="ECO:0007669"/>
    <property type="project" value="TreeGrafter"/>
</dbReference>